<evidence type="ECO:0000313" key="1">
    <source>
        <dbReference type="EMBL" id="WYY00726.1"/>
    </source>
</evidence>
<dbReference type="PIRSF" id="PIRSF004897">
    <property type="entry name" value="UCP004897_ACT"/>
    <property type="match status" value="1"/>
</dbReference>
<dbReference type="GeneID" id="95968046"/>
<dbReference type="EMBL" id="CP133772">
    <property type="protein sequence ID" value="WYY00726.1"/>
    <property type="molecule type" value="Genomic_DNA"/>
</dbReference>
<proteinExistence type="predicted"/>
<gene>
    <name evidence="1" type="ORF">OXIME_001309</name>
</gene>
<organism evidence="1 2">
    <name type="scientific">Oxyplasma meridianum</name>
    <dbReference type="NCBI Taxonomy" id="3073602"/>
    <lineage>
        <taxon>Archaea</taxon>
        <taxon>Methanobacteriati</taxon>
        <taxon>Thermoplasmatota</taxon>
        <taxon>Thermoplasmata</taxon>
        <taxon>Thermoplasmatales</taxon>
        <taxon>Thermoplasmataceae</taxon>
        <taxon>Oxyplasma</taxon>
    </lineage>
</organism>
<protein>
    <submittedName>
        <fullName evidence="1">Regulator</fullName>
    </submittedName>
</protein>
<accession>A0AAX4NIW2</accession>
<keyword evidence="2" id="KW-1185">Reference proteome</keyword>
<sequence>MLLILEEYFKDYPVKRKIVEGMYSRGISVNQGCLYLRDIEIPISEFAKALNVNRRTVYDTIKLIEGREEIRSVMSLIDSAPDICRIAPLMGDQVVTIRAKQGYFSKVLNGSMDTFRKYGCYMKELYGRNSYKDETIIRAIFHKSVPAKVFAELEKIDGVRQIIMSSPSDNPDYLLCEKCLVKICPSKLSSDLQQEEYI</sequence>
<dbReference type="InterPro" id="IPR014424">
    <property type="entry name" value="UCP004897_ACT"/>
</dbReference>
<dbReference type="Proteomes" id="UP001451606">
    <property type="component" value="Chromosome"/>
</dbReference>
<dbReference type="AlphaFoldDB" id="A0AAX4NIW2"/>
<reference evidence="1 2" key="1">
    <citation type="submission" date="2023-09" db="EMBL/GenBank/DDBJ databases">
        <authorList>
            <person name="Golyshina O.V."/>
            <person name="Lunev E.A."/>
            <person name="Bargiela R."/>
            <person name="Gaines M.C."/>
            <person name="Daum B."/>
            <person name="Bale N.J."/>
            <person name="Koenen M."/>
            <person name="Sinninghe Damst J.S."/>
            <person name="Yakimov M."/>
            <person name="Golyshin P.N."/>
        </authorList>
    </citation>
    <scope>NUCLEOTIDE SEQUENCE [LARGE SCALE GENOMIC DNA]</scope>
    <source>
        <strain evidence="1 2">M1</strain>
    </source>
</reference>
<dbReference type="RefSeq" id="WP_393971059.1">
    <property type="nucleotide sequence ID" value="NZ_CP133772.1"/>
</dbReference>
<dbReference type="KEGG" id="omr:OXIME_001309"/>
<evidence type="ECO:0000313" key="2">
    <source>
        <dbReference type="Proteomes" id="UP001451606"/>
    </source>
</evidence>
<name>A0AAX4NIW2_9ARCH</name>